<gene>
    <name evidence="1" type="ORF">OCTVUL_1B030494</name>
</gene>
<dbReference type="AlphaFoldDB" id="A0AA36B854"/>
<protein>
    <submittedName>
        <fullName evidence="1">Uncharacterized protein</fullName>
    </submittedName>
</protein>
<evidence type="ECO:0000313" key="2">
    <source>
        <dbReference type="Proteomes" id="UP001162480"/>
    </source>
</evidence>
<dbReference type="Proteomes" id="UP001162480">
    <property type="component" value="Chromosome 10"/>
</dbReference>
<keyword evidence="2" id="KW-1185">Reference proteome</keyword>
<evidence type="ECO:0000313" key="1">
    <source>
        <dbReference type="EMBL" id="CAI9729193.1"/>
    </source>
</evidence>
<proteinExistence type="predicted"/>
<reference evidence="1" key="1">
    <citation type="submission" date="2023-08" db="EMBL/GenBank/DDBJ databases">
        <authorList>
            <person name="Alioto T."/>
            <person name="Alioto T."/>
            <person name="Gomez Garrido J."/>
        </authorList>
    </citation>
    <scope>NUCLEOTIDE SEQUENCE</scope>
</reference>
<organism evidence="1 2">
    <name type="scientific">Octopus vulgaris</name>
    <name type="common">Common octopus</name>
    <dbReference type="NCBI Taxonomy" id="6645"/>
    <lineage>
        <taxon>Eukaryota</taxon>
        <taxon>Metazoa</taxon>
        <taxon>Spiralia</taxon>
        <taxon>Lophotrochozoa</taxon>
        <taxon>Mollusca</taxon>
        <taxon>Cephalopoda</taxon>
        <taxon>Coleoidea</taxon>
        <taxon>Octopodiformes</taxon>
        <taxon>Octopoda</taxon>
        <taxon>Incirrata</taxon>
        <taxon>Octopodidae</taxon>
        <taxon>Octopus</taxon>
    </lineage>
</organism>
<dbReference type="EMBL" id="OX597823">
    <property type="protein sequence ID" value="CAI9729193.1"/>
    <property type="molecule type" value="Genomic_DNA"/>
</dbReference>
<accession>A0AA36B854</accession>
<sequence>MSDLRLPLESSAPVLQAIAVLCPTNLFLQEVAVRSGRVGQLNGISIENTIISMFQGKGRIENVTITEKSGLNDVAQRILFMCIPFSRVVMQGYIRDFGPAPEILLSSNSPTASGFTVGCGKLIDLSCGNHDIHWAGGKRWSF</sequence>
<name>A0AA36B854_OCTVU</name>